<dbReference type="GO" id="GO:0045259">
    <property type="term" value="C:proton-transporting ATP synthase complex"/>
    <property type="evidence" value="ECO:0007669"/>
    <property type="project" value="UniProtKB-KW"/>
</dbReference>
<dbReference type="AlphaFoldDB" id="A0A1H7AFJ6"/>
<keyword evidence="10" id="KW-1185">Reference proteome</keyword>
<proteinExistence type="inferred from homology"/>
<keyword evidence="6 8" id="KW-0139">CF(1)</keyword>
<dbReference type="GO" id="GO:0046933">
    <property type="term" value="F:proton-transporting ATP synthase activity, rotational mechanism"/>
    <property type="evidence" value="ECO:0007669"/>
    <property type="project" value="UniProtKB-UniRule"/>
</dbReference>
<sequence length="198" mass="20994">MAEPGPVIGRVDVSEPASISAGIADRYATAIFDIAKENKNLDGLETGVDALSGALDASADLRNVISSPLISRAEQEGAVTAVAEALKLDTVLRNSLALMAQKRRLFVVPQLVRALREALAEERGEVTAEVASAKDLTKTQLEKLTKTLSERVGKKVTINATVDEDLIGGLVVKVGSKMIDSSIRSRLNSLQNAMKEVG</sequence>
<reference evidence="9 10" key="1">
    <citation type="submission" date="2016-10" db="EMBL/GenBank/DDBJ databases">
        <authorList>
            <person name="de Groot N.N."/>
        </authorList>
    </citation>
    <scope>NUCLEOTIDE SEQUENCE [LARGE SCALE GENOMIC DNA]</scope>
    <source>
        <strain evidence="9 10">DSM 29340</strain>
    </source>
</reference>
<evidence type="ECO:0000313" key="9">
    <source>
        <dbReference type="EMBL" id="SEJ64401.1"/>
    </source>
</evidence>
<protein>
    <recommendedName>
        <fullName evidence="8">ATP synthase subunit delta</fullName>
    </recommendedName>
    <alternativeName>
        <fullName evidence="8">ATP synthase F(1) sector subunit delta</fullName>
    </alternativeName>
    <alternativeName>
        <fullName evidence="8">F-type ATPase subunit delta</fullName>
        <shortName evidence="8">F-ATPase subunit delta</shortName>
    </alternativeName>
</protein>
<dbReference type="PROSITE" id="PS00389">
    <property type="entry name" value="ATPASE_DELTA"/>
    <property type="match status" value="1"/>
</dbReference>
<comment type="subcellular location">
    <subcellularLocation>
        <location evidence="8">Cell membrane</location>
        <topology evidence="8">Peripheral membrane protein</topology>
    </subcellularLocation>
    <subcellularLocation>
        <location evidence="1">Membrane</location>
    </subcellularLocation>
</comment>
<accession>A0A1H7AFJ6</accession>
<dbReference type="Gene3D" id="1.10.520.20">
    <property type="entry name" value="N-terminal domain of the delta subunit of the F1F0-ATP synthase"/>
    <property type="match status" value="1"/>
</dbReference>
<keyword evidence="2 8" id="KW-0813">Transport</keyword>
<keyword evidence="3 8" id="KW-0375">Hydrogen ion transport</keyword>
<dbReference type="Pfam" id="PF00213">
    <property type="entry name" value="OSCP"/>
    <property type="match status" value="1"/>
</dbReference>
<dbReference type="SUPFAM" id="SSF47928">
    <property type="entry name" value="N-terminal domain of the delta subunit of the F1F0-ATP synthase"/>
    <property type="match status" value="1"/>
</dbReference>
<dbReference type="Proteomes" id="UP000199379">
    <property type="component" value="Unassembled WGS sequence"/>
</dbReference>
<dbReference type="GO" id="GO:0005886">
    <property type="term" value="C:plasma membrane"/>
    <property type="evidence" value="ECO:0007669"/>
    <property type="project" value="UniProtKB-SubCell"/>
</dbReference>
<keyword evidence="4 8" id="KW-0406">Ion transport</keyword>
<dbReference type="NCBIfam" id="NF004406">
    <property type="entry name" value="PRK05758.3-2"/>
    <property type="match status" value="1"/>
</dbReference>
<evidence type="ECO:0000256" key="7">
    <source>
        <dbReference type="ARBA" id="ARBA00023310"/>
    </source>
</evidence>
<dbReference type="InterPro" id="IPR020781">
    <property type="entry name" value="ATPase_OSCP/d_CS"/>
</dbReference>
<dbReference type="PRINTS" id="PR00125">
    <property type="entry name" value="ATPASEDELTA"/>
</dbReference>
<evidence type="ECO:0000256" key="3">
    <source>
        <dbReference type="ARBA" id="ARBA00022781"/>
    </source>
</evidence>
<gene>
    <name evidence="8" type="primary">atpH</name>
    <name evidence="9" type="ORF">SAMN05444007_10623</name>
</gene>
<comment type="function">
    <text evidence="8">This protein is part of the stalk that links CF(0) to CF(1). It either transmits conformational changes from CF(0) to CF(1) or is implicated in proton conduction.</text>
</comment>
<evidence type="ECO:0000313" key="10">
    <source>
        <dbReference type="Proteomes" id="UP000199379"/>
    </source>
</evidence>
<dbReference type="InterPro" id="IPR026015">
    <property type="entry name" value="ATP_synth_OSCP/delta_N_sf"/>
</dbReference>
<dbReference type="NCBIfam" id="TIGR01145">
    <property type="entry name" value="ATP_synt_delta"/>
    <property type="match status" value="1"/>
</dbReference>
<evidence type="ECO:0000256" key="5">
    <source>
        <dbReference type="ARBA" id="ARBA00023136"/>
    </source>
</evidence>
<dbReference type="STRING" id="1227549.SAMN05444007_10623"/>
<keyword evidence="7 8" id="KW-0066">ATP synthesis</keyword>
<evidence type="ECO:0000256" key="8">
    <source>
        <dbReference type="HAMAP-Rule" id="MF_01416"/>
    </source>
</evidence>
<evidence type="ECO:0000256" key="6">
    <source>
        <dbReference type="ARBA" id="ARBA00023196"/>
    </source>
</evidence>
<dbReference type="NCBIfam" id="NF004402">
    <property type="entry name" value="PRK05758.2-2"/>
    <property type="match status" value="1"/>
</dbReference>
<dbReference type="EMBL" id="FNYD01000006">
    <property type="protein sequence ID" value="SEJ64401.1"/>
    <property type="molecule type" value="Genomic_DNA"/>
</dbReference>
<keyword evidence="8" id="KW-1003">Cell membrane</keyword>
<evidence type="ECO:0000256" key="4">
    <source>
        <dbReference type="ARBA" id="ARBA00023065"/>
    </source>
</evidence>
<comment type="function">
    <text evidence="8">F(1)F(0) ATP synthase produces ATP from ADP in the presence of a proton or sodium gradient. F-type ATPases consist of two structural domains, F(1) containing the extramembraneous catalytic core and F(0) containing the membrane proton channel, linked together by a central stalk and a peripheral stalk. During catalysis, ATP synthesis in the catalytic domain of F(1) is coupled via a rotary mechanism of the central stalk subunits to proton translocation.</text>
</comment>
<keyword evidence="5 8" id="KW-0472">Membrane</keyword>
<evidence type="ECO:0000256" key="1">
    <source>
        <dbReference type="ARBA" id="ARBA00004370"/>
    </source>
</evidence>
<evidence type="ECO:0000256" key="2">
    <source>
        <dbReference type="ARBA" id="ARBA00022448"/>
    </source>
</evidence>
<dbReference type="HAMAP" id="MF_01416">
    <property type="entry name" value="ATP_synth_delta_bact"/>
    <property type="match status" value="1"/>
</dbReference>
<name>A0A1H7AFJ6_9RHOB</name>
<organism evidence="9 10">
    <name type="scientific">Cribrihabitans marinus</name>
    <dbReference type="NCBI Taxonomy" id="1227549"/>
    <lineage>
        <taxon>Bacteria</taxon>
        <taxon>Pseudomonadati</taxon>
        <taxon>Pseudomonadota</taxon>
        <taxon>Alphaproteobacteria</taxon>
        <taxon>Rhodobacterales</taxon>
        <taxon>Paracoccaceae</taxon>
        <taxon>Cribrihabitans</taxon>
    </lineage>
</organism>
<dbReference type="PANTHER" id="PTHR11910">
    <property type="entry name" value="ATP SYNTHASE DELTA CHAIN"/>
    <property type="match status" value="1"/>
</dbReference>
<dbReference type="InterPro" id="IPR000711">
    <property type="entry name" value="ATPase_OSCP/dsu"/>
</dbReference>
<comment type="similarity">
    <text evidence="8">Belongs to the ATPase delta chain family.</text>
</comment>